<dbReference type="InterPro" id="IPR020846">
    <property type="entry name" value="MFS_dom"/>
</dbReference>
<dbReference type="Gene3D" id="1.20.1250.20">
    <property type="entry name" value="MFS general substrate transporter like domains"/>
    <property type="match status" value="1"/>
</dbReference>
<evidence type="ECO:0000313" key="8">
    <source>
        <dbReference type="EMBL" id="SHH21927.1"/>
    </source>
</evidence>
<dbReference type="GO" id="GO:0022857">
    <property type="term" value="F:transmembrane transporter activity"/>
    <property type="evidence" value="ECO:0007669"/>
    <property type="project" value="InterPro"/>
</dbReference>
<keyword evidence="9" id="KW-1185">Reference proteome</keyword>
<keyword evidence="3 6" id="KW-0812">Transmembrane</keyword>
<dbReference type="PANTHER" id="PTHR23513">
    <property type="entry name" value="INTEGRAL MEMBRANE EFFLUX PROTEIN-RELATED"/>
    <property type="match status" value="1"/>
</dbReference>
<accession>A0A1M5R6D9</accession>
<keyword evidence="5 6" id="KW-0472">Membrane</keyword>
<dbReference type="AlphaFoldDB" id="A0A1M5R6D9"/>
<gene>
    <name evidence="8" type="ORF">SAMN05443636_2074</name>
</gene>
<evidence type="ECO:0000256" key="2">
    <source>
        <dbReference type="ARBA" id="ARBA00022475"/>
    </source>
</evidence>
<protein>
    <recommendedName>
        <fullName evidence="7">Major facilitator superfamily (MFS) profile domain-containing protein</fullName>
    </recommendedName>
</protein>
<evidence type="ECO:0000256" key="1">
    <source>
        <dbReference type="ARBA" id="ARBA00004651"/>
    </source>
</evidence>
<evidence type="ECO:0000256" key="3">
    <source>
        <dbReference type="ARBA" id="ARBA00022692"/>
    </source>
</evidence>
<dbReference type="EMBL" id="FQWV01000005">
    <property type="protein sequence ID" value="SHH21927.1"/>
    <property type="molecule type" value="Genomic_DNA"/>
</dbReference>
<evidence type="ECO:0000256" key="5">
    <source>
        <dbReference type="ARBA" id="ARBA00023136"/>
    </source>
</evidence>
<name>A0A1M5R6D9_9EURY</name>
<dbReference type="STRING" id="43928.SAMN05443636_2074"/>
<feature type="transmembrane region" description="Helical" evidence="6">
    <location>
        <begin position="56"/>
        <end position="77"/>
    </location>
</feature>
<dbReference type="PROSITE" id="PS50850">
    <property type="entry name" value="MFS"/>
    <property type="match status" value="1"/>
</dbReference>
<evidence type="ECO:0000313" key="9">
    <source>
        <dbReference type="Proteomes" id="UP000184357"/>
    </source>
</evidence>
<organism evidence="8 9">
    <name type="scientific">Halobaculum gomorrense</name>
    <dbReference type="NCBI Taxonomy" id="43928"/>
    <lineage>
        <taxon>Archaea</taxon>
        <taxon>Methanobacteriati</taxon>
        <taxon>Methanobacteriota</taxon>
        <taxon>Stenosarchaea group</taxon>
        <taxon>Halobacteria</taxon>
        <taxon>Halobacteriales</taxon>
        <taxon>Haloferacaceae</taxon>
        <taxon>Halobaculum</taxon>
    </lineage>
</organism>
<dbReference type="PANTHER" id="PTHR23513:SF6">
    <property type="entry name" value="MAJOR FACILITATOR SUPERFAMILY ASSOCIATED DOMAIN-CONTAINING PROTEIN"/>
    <property type="match status" value="1"/>
</dbReference>
<evidence type="ECO:0000256" key="4">
    <source>
        <dbReference type="ARBA" id="ARBA00022989"/>
    </source>
</evidence>
<feature type="domain" description="Major facilitator superfamily (MFS) profile" evidence="7">
    <location>
        <begin position="1"/>
        <end position="132"/>
    </location>
</feature>
<sequence>MPLVAVVGAALAASVVGTILSALLFVLIGVSWAVIAVTAGTIVTRVAPAAVRGEALGMYAALSALAGGIGSVGGGALANRVGFTTAFVVAGVVIVAGAGVVLSLHQISSRTKITLDTPHGTEAGSVNPPTDD</sequence>
<dbReference type="InterPro" id="IPR036259">
    <property type="entry name" value="MFS_trans_sf"/>
</dbReference>
<dbReference type="RefSeq" id="WP_234972380.1">
    <property type="nucleotide sequence ID" value="NZ_FQWV01000005.1"/>
</dbReference>
<keyword evidence="2" id="KW-1003">Cell membrane</keyword>
<proteinExistence type="predicted"/>
<keyword evidence="4 6" id="KW-1133">Transmembrane helix</keyword>
<comment type="subcellular location">
    <subcellularLocation>
        <location evidence="1">Cell membrane</location>
        <topology evidence="1">Multi-pass membrane protein</topology>
    </subcellularLocation>
</comment>
<feature type="transmembrane region" description="Helical" evidence="6">
    <location>
        <begin position="83"/>
        <end position="104"/>
    </location>
</feature>
<dbReference type="SUPFAM" id="SSF103473">
    <property type="entry name" value="MFS general substrate transporter"/>
    <property type="match status" value="1"/>
</dbReference>
<evidence type="ECO:0000259" key="7">
    <source>
        <dbReference type="PROSITE" id="PS50850"/>
    </source>
</evidence>
<feature type="transmembrane region" description="Helical" evidence="6">
    <location>
        <begin position="22"/>
        <end position="44"/>
    </location>
</feature>
<reference evidence="8 9" key="1">
    <citation type="submission" date="2016-11" db="EMBL/GenBank/DDBJ databases">
        <authorList>
            <person name="Jaros S."/>
            <person name="Januszkiewicz K."/>
            <person name="Wedrychowicz H."/>
        </authorList>
    </citation>
    <scope>NUCLEOTIDE SEQUENCE [LARGE SCALE GENOMIC DNA]</scope>
    <source>
        <strain evidence="8 9">DSM 9297</strain>
    </source>
</reference>
<dbReference type="GO" id="GO:0005886">
    <property type="term" value="C:plasma membrane"/>
    <property type="evidence" value="ECO:0007669"/>
    <property type="project" value="UniProtKB-SubCell"/>
</dbReference>
<dbReference type="Proteomes" id="UP000184357">
    <property type="component" value="Unassembled WGS sequence"/>
</dbReference>
<evidence type="ECO:0000256" key="6">
    <source>
        <dbReference type="SAM" id="Phobius"/>
    </source>
</evidence>